<reference evidence="3" key="1">
    <citation type="submission" date="2025-08" db="UniProtKB">
        <authorList>
            <consortium name="Ensembl"/>
        </authorList>
    </citation>
    <scope>IDENTIFICATION</scope>
</reference>
<protein>
    <recommendedName>
        <fullName evidence="2">KRAB domain-containing protein</fullName>
    </recommendedName>
</protein>
<feature type="region of interest" description="Disordered" evidence="1">
    <location>
        <begin position="187"/>
        <end position="208"/>
    </location>
</feature>
<evidence type="ECO:0000259" key="2">
    <source>
        <dbReference type="PROSITE" id="PS50805"/>
    </source>
</evidence>
<dbReference type="SUPFAM" id="SSF109640">
    <property type="entry name" value="KRAB domain (Kruppel-associated box)"/>
    <property type="match status" value="1"/>
</dbReference>
<dbReference type="SMART" id="SM00349">
    <property type="entry name" value="KRAB"/>
    <property type="match status" value="1"/>
</dbReference>
<dbReference type="GeneTree" id="ENSGT00940000163560"/>
<dbReference type="PANTHER" id="PTHR23232">
    <property type="entry name" value="KRAB DOMAIN C2H2 ZINC FINGER"/>
    <property type="match status" value="1"/>
</dbReference>
<organism evidence="3 4">
    <name type="scientific">Prolemur simus</name>
    <name type="common">Greater bamboo lemur</name>
    <name type="synonym">Hapalemur simus</name>
    <dbReference type="NCBI Taxonomy" id="1328070"/>
    <lineage>
        <taxon>Eukaryota</taxon>
        <taxon>Metazoa</taxon>
        <taxon>Chordata</taxon>
        <taxon>Craniata</taxon>
        <taxon>Vertebrata</taxon>
        <taxon>Euteleostomi</taxon>
        <taxon>Mammalia</taxon>
        <taxon>Eutheria</taxon>
        <taxon>Euarchontoglires</taxon>
        <taxon>Primates</taxon>
        <taxon>Strepsirrhini</taxon>
        <taxon>Lemuriformes</taxon>
        <taxon>Lemuridae</taxon>
        <taxon>Prolemur</taxon>
    </lineage>
</organism>
<dbReference type="CDD" id="cd07765">
    <property type="entry name" value="KRAB_A-box"/>
    <property type="match status" value="1"/>
</dbReference>
<evidence type="ECO:0000256" key="1">
    <source>
        <dbReference type="SAM" id="MobiDB-lite"/>
    </source>
</evidence>
<dbReference type="GO" id="GO:0006355">
    <property type="term" value="P:regulation of DNA-templated transcription"/>
    <property type="evidence" value="ECO:0007669"/>
    <property type="project" value="InterPro"/>
</dbReference>
<dbReference type="InterPro" id="IPR050169">
    <property type="entry name" value="Krueppel_C2H2_ZnF"/>
</dbReference>
<dbReference type="Pfam" id="PF01352">
    <property type="entry name" value="KRAB"/>
    <property type="match status" value="1"/>
</dbReference>
<dbReference type="Gene3D" id="6.10.140.140">
    <property type="match status" value="1"/>
</dbReference>
<dbReference type="PANTHER" id="PTHR23232:SF157">
    <property type="entry name" value="ZINC FINGER PROTEIN 525"/>
    <property type="match status" value="1"/>
</dbReference>
<dbReference type="PRINTS" id="PR02045">
    <property type="entry name" value="F138DOMAIN"/>
</dbReference>
<dbReference type="AlphaFoldDB" id="A0A8C8Z561"/>
<dbReference type="PROSITE" id="PS50805">
    <property type="entry name" value="KRAB"/>
    <property type="match status" value="1"/>
</dbReference>
<feature type="domain" description="KRAB" evidence="2">
    <location>
        <begin position="61"/>
        <end position="164"/>
    </location>
</feature>
<dbReference type="Proteomes" id="UP000694414">
    <property type="component" value="Unplaced"/>
</dbReference>
<dbReference type="InterPro" id="IPR036051">
    <property type="entry name" value="KRAB_dom_sf"/>
</dbReference>
<sequence length="208" mass="22530">MGVAPGGAGVSSQGFWDLRTGLGLVFTAPLSLLQLCWPWNLLSPEARMAAGYLPPWSQGLVTFEDVAVDFSPEEWEFLDPAQRKLYKEVTLENHRNLASLEALKTQSTDTGIEDSPFSPAHTPQVTRLSPWTGYSVFQPVEPFHLQQREALWVEEKGIPQASCSGKTVFLETRSCSVTQAGLKLLGSSDPPASASQVAGTTGVHHHAG</sequence>
<name>A0A8C8Z561_PROSS</name>
<dbReference type="Ensembl" id="ENSPSMT00000014849.1">
    <property type="protein sequence ID" value="ENSPSMP00000012739.1"/>
    <property type="gene ID" value="ENSPSMG00000009186.1"/>
</dbReference>
<evidence type="ECO:0000313" key="4">
    <source>
        <dbReference type="Proteomes" id="UP000694414"/>
    </source>
</evidence>
<proteinExistence type="predicted"/>
<accession>A0A8C8Z561</accession>
<dbReference type="InterPro" id="IPR001909">
    <property type="entry name" value="KRAB"/>
</dbReference>
<keyword evidence="4" id="KW-1185">Reference proteome</keyword>
<evidence type="ECO:0000313" key="3">
    <source>
        <dbReference type="Ensembl" id="ENSPSMP00000012739.1"/>
    </source>
</evidence>
<reference evidence="3" key="2">
    <citation type="submission" date="2025-09" db="UniProtKB">
        <authorList>
            <consortium name="Ensembl"/>
        </authorList>
    </citation>
    <scope>IDENTIFICATION</scope>
</reference>